<dbReference type="Pfam" id="PF14060">
    <property type="entry name" value="DUF4252"/>
    <property type="match status" value="1"/>
</dbReference>
<gene>
    <name evidence="2" type="ORF">GS03_02531</name>
</gene>
<dbReference type="KEGG" id="fsn:GS03_02531"/>
<organism evidence="2 3">
    <name type="scientific">Flavobacterium sangjuense</name>
    <dbReference type="NCBI Taxonomy" id="2518177"/>
    <lineage>
        <taxon>Bacteria</taxon>
        <taxon>Pseudomonadati</taxon>
        <taxon>Bacteroidota</taxon>
        <taxon>Flavobacteriia</taxon>
        <taxon>Flavobacteriales</taxon>
        <taxon>Flavobacteriaceae</taxon>
        <taxon>Flavobacterium</taxon>
    </lineage>
</organism>
<reference evidence="2 3" key="1">
    <citation type="submission" date="2019-04" db="EMBL/GenBank/DDBJ databases">
        <title>Flavobacterium sp. GS03.</title>
        <authorList>
            <person name="Kim H."/>
        </authorList>
    </citation>
    <scope>NUCLEOTIDE SEQUENCE [LARGE SCALE GENOMIC DNA]</scope>
    <source>
        <strain evidence="2 3">GS03</strain>
    </source>
</reference>
<dbReference type="Proteomes" id="UP000296862">
    <property type="component" value="Chromosome"/>
</dbReference>
<dbReference type="AlphaFoldDB" id="A0A4P7PW30"/>
<evidence type="ECO:0000313" key="3">
    <source>
        <dbReference type="Proteomes" id="UP000296862"/>
    </source>
</evidence>
<protein>
    <recommendedName>
        <fullName evidence="4">DUF4252 domain-containing protein</fullName>
    </recommendedName>
</protein>
<dbReference type="EMBL" id="CP038810">
    <property type="protein sequence ID" value="QBZ99016.1"/>
    <property type="molecule type" value="Genomic_DNA"/>
</dbReference>
<dbReference type="PROSITE" id="PS51257">
    <property type="entry name" value="PROKAR_LIPOPROTEIN"/>
    <property type="match status" value="1"/>
</dbReference>
<keyword evidence="1" id="KW-0732">Signal</keyword>
<evidence type="ECO:0008006" key="4">
    <source>
        <dbReference type="Google" id="ProtNLM"/>
    </source>
</evidence>
<name>A0A4P7PW30_9FLAO</name>
<sequence length="178" mass="20002">MRTVFYLALLLASILFSSCNSEPTLQKYFVESSEKKDFIALDVSPSIINIDKTKLTAEQKTALGSFDKMNILAFKLDEKNKTQYDAESQKVTQILKNEKYQELMKVGSGKDAASVSFVGDENHINEFILFAKKKENGFAVVRILGNDMNPNNILNMISLIKSSNIDIEQLKPLQGLIK</sequence>
<accession>A0A4P7PW30</accession>
<proteinExistence type="predicted"/>
<evidence type="ECO:0000313" key="2">
    <source>
        <dbReference type="EMBL" id="QBZ99016.1"/>
    </source>
</evidence>
<evidence type="ECO:0000256" key="1">
    <source>
        <dbReference type="SAM" id="SignalP"/>
    </source>
</evidence>
<dbReference type="OrthoDB" id="1143555at2"/>
<feature type="chain" id="PRO_5020837598" description="DUF4252 domain-containing protein" evidence="1">
    <location>
        <begin position="22"/>
        <end position="178"/>
    </location>
</feature>
<keyword evidence="3" id="KW-1185">Reference proteome</keyword>
<dbReference type="InterPro" id="IPR025348">
    <property type="entry name" value="DUF4252"/>
</dbReference>
<dbReference type="RefSeq" id="WP_136152887.1">
    <property type="nucleotide sequence ID" value="NZ_CP038810.1"/>
</dbReference>
<feature type="signal peptide" evidence="1">
    <location>
        <begin position="1"/>
        <end position="21"/>
    </location>
</feature>